<protein>
    <submittedName>
        <fullName evidence="2">DUF2835 domain-containing protein</fullName>
    </submittedName>
    <submittedName>
        <fullName evidence="1">DUF2835 family protein</fullName>
    </submittedName>
</protein>
<gene>
    <name evidence="1" type="ORF">F6450_07940</name>
    <name evidence="2" type="ORF">HWA77_13435</name>
</gene>
<organism evidence="1 3">
    <name type="scientific">Photobacterium damselae subsp. damselae</name>
    <name type="common">Listonella damsela</name>
    <dbReference type="NCBI Taxonomy" id="85581"/>
    <lineage>
        <taxon>Bacteria</taxon>
        <taxon>Pseudomonadati</taxon>
        <taxon>Pseudomonadota</taxon>
        <taxon>Gammaproteobacteria</taxon>
        <taxon>Vibrionales</taxon>
        <taxon>Vibrionaceae</taxon>
        <taxon>Photobacterium</taxon>
    </lineage>
</organism>
<dbReference type="Proteomes" id="UP000533429">
    <property type="component" value="Unassembled WGS sequence"/>
</dbReference>
<evidence type="ECO:0000313" key="4">
    <source>
        <dbReference type="Proteomes" id="UP000533429"/>
    </source>
</evidence>
<sequence length="74" mass="8635">MRFFTFSLNIPYQVFLQHYSGSASQLMVYTDCGLKVQFPAVRFRSFVTQAGLVGRFKVFVTADNRFDRIERLTN</sequence>
<dbReference type="EMBL" id="JABXOR010000833">
    <property type="protein sequence ID" value="NVP01214.1"/>
    <property type="molecule type" value="Genomic_DNA"/>
</dbReference>
<name>A0A1C3DQS7_PHODD</name>
<proteinExistence type="predicted"/>
<evidence type="ECO:0000313" key="3">
    <source>
        <dbReference type="Proteomes" id="UP000480943"/>
    </source>
</evidence>
<dbReference type="GeneID" id="93397797"/>
<dbReference type="InterPro" id="IPR021363">
    <property type="entry name" value="DUF2835"/>
</dbReference>
<dbReference type="AlphaFoldDB" id="A0A1C3DQS7"/>
<accession>A0A1C3DQS7</accession>
<evidence type="ECO:0000313" key="2">
    <source>
        <dbReference type="EMBL" id="NVP01214.1"/>
    </source>
</evidence>
<dbReference type="Proteomes" id="UP000480943">
    <property type="component" value="Unassembled WGS sequence"/>
</dbReference>
<reference evidence="2 4" key="2">
    <citation type="submission" date="2020-06" db="EMBL/GenBank/DDBJ databases">
        <title>Photobacterium damselae subsp. damselae comparative genomics.</title>
        <authorList>
            <person name="Osorio C.R."/>
        </authorList>
    </citation>
    <scope>NUCLEOTIDE SEQUENCE [LARGE SCALE GENOMIC DNA]</scope>
    <source>
        <strain evidence="2 4">TW250/03</strain>
    </source>
</reference>
<evidence type="ECO:0000313" key="1">
    <source>
        <dbReference type="EMBL" id="KAB1182022.1"/>
    </source>
</evidence>
<comment type="caution">
    <text evidence="1">The sequence shown here is derived from an EMBL/GenBank/DDBJ whole genome shotgun (WGS) entry which is preliminary data.</text>
</comment>
<reference evidence="1 3" key="1">
    <citation type="submission" date="2019-09" db="EMBL/GenBank/DDBJ databases">
        <title>Photobacterium damselae subsp. damselae CDC-2227-81, a human clinical isolate.</title>
        <authorList>
            <person name="Osorio C.R."/>
        </authorList>
    </citation>
    <scope>NUCLEOTIDE SEQUENCE [LARGE SCALE GENOMIC DNA]</scope>
    <source>
        <strain evidence="1 3">CDC-2227-81</strain>
    </source>
</reference>
<dbReference type="EMBL" id="VZUQ01000048">
    <property type="protein sequence ID" value="KAB1182022.1"/>
    <property type="molecule type" value="Genomic_DNA"/>
</dbReference>
<dbReference type="RefSeq" id="WP_068945681.1">
    <property type="nucleotide sequence ID" value="NZ_CP021151.1"/>
</dbReference>
<dbReference type="Pfam" id="PF11197">
    <property type="entry name" value="DUF2835"/>
    <property type="match status" value="1"/>
</dbReference>
<dbReference type="KEGG" id="pds:CAY62_06715"/>